<dbReference type="PROSITE" id="PS51186">
    <property type="entry name" value="GNAT"/>
    <property type="match status" value="1"/>
</dbReference>
<dbReference type="GO" id="GO:0016747">
    <property type="term" value="F:acyltransferase activity, transferring groups other than amino-acyl groups"/>
    <property type="evidence" value="ECO:0007669"/>
    <property type="project" value="InterPro"/>
</dbReference>
<feature type="domain" description="N-acetyltransferase" evidence="3">
    <location>
        <begin position="5"/>
        <end position="145"/>
    </location>
</feature>
<evidence type="ECO:0000313" key="4">
    <source>
        <dbReference type="EMBL" id="EPF72168.1"/>
    </source>
</evidence>
<dbReference type="InterPro" id="IPR000182">
    <property type="entry name" value="GNAT_dom"/>
</dbReference>
<reference evidence="4 5" key="1">
    <citation type="submission" date="2013-06" db="EMBL/GenBank/DDBJ databases">
        <title>The Genome Sequence of Acinetobacter rudis CIP 110305.</title>
        <authorList>
            <consortium name="The Broad Institute Genome Sequencing Platform"/>
            <consortium name="The Broad Institute Genome Sequencing Center for Infectious Disease"/>
            <person name="Cerqueira G."/>
            <person name="Feldgarden M."/>
            <person name="Courvalin P."/>
            <person name="Perichon B."/>
            <person name="Grillot-Courvalin C."/>
            <person name="Clermont D."/>
            <person name="Rocha E."/>
            <person name="Yoon E.-J."/>
            <person name="Nemec A."/>
            <person name="Young S.K."/>
            <person name="Zeng Q."/>
            <person name="Gargeya S."/>
            <person name="Fitzgerald M."/>
            <person name="Abouelleil A."/>
            <person name="Alvarado L."/>
            <person name="Berlin A.M."/>
            <person name="Chapman S.B."/>
            <person name="Dewar J."/>
            <person name="Goldberg J."/>
            <person name="Griggs A."/>
            <person name="Gujja S."/>
            <person name="Hansen M."/>
            <person name="Howarth C."/>
            <person name="Imamovic A."/>
            <person name="Larimer J."/>
            <person name="McCowan C."/>
            <person name="Murphy C."/>
            <person name="Pearson M."/>
            <person name="Priest M."/>
            <person name="Roberts A."/>
            <person name="Saif S."/>
            <person name="Shea T."/>
            <person name="Sykes S."/>
            <person name="Wortman J."/>
            <person name="Nusbaum C."/>
            <person name="Birren B."/>
        </authorList>
    </citation>
    <scope>NUCLEOTIDE SEQUENCE [LARGE SCALE GENOMIC DNA]</scope>
    <source>
        <strain evidence="4 5">CIP 110305</strain>
    </source>
</reference>
<dbReference type="eggNOG" id="COG0456">
    <property type="taxonomic scope" value="Bacteria"/>
</dbReference>
<dbReference type="PANTHER" id="PTHR43800">
    <property type="entry name" value="PEPTIDYL-LYSINE N-ACETYLTRANSFERASE YJAB"/>
    <property type="match status" value="1"/>
</dbReference>
<dbReference type="EMBL" id="ATGI01000030">
    <property type="protein sequence ID" value="EPF72168.1"/>
    <property type="molecule type" value="Genomic_DNA"/>
</dbReference>
<dbReference type="InterPro" id="IPR016181">
    <property type="entry name" value="Acyl_CoA_acyltransferase"/>
</dbReference>
<dbReference type="Gene3D" id="3.40.630.30">
    <property type="match status" value="1"/>
</dbReference>
<sequence>MMSSFTIRQADPHDFSELTEIWFNASVKAHDFISEIYWKNNKVKMHDTYLPMSEVYLVEDMSNIYGFIALVENKIAAIFVSPELQGKGIGKLLINHAKGIRNNLELSVYQQNINSVRFYESVGFKVVAETLDEETRSKEFLMRWE</sequence>
<proteinExistence type="predicted"/>
<evidence type="ECO:0000256" key="2">
    <source>
        <dbReference type="ARBA" id="ARBA00023315"/>
    </source>
</evidence>
<organism evidence="4 5">
    <name type="scientific">Acinetobacter rudis CIP 110305</name>
    <dbReference type="NCBI Taxonomy" id="421052"/>
    <lineage>
        <taxon>Bacteria</taxon>
        <taxon>Pseudomonadati</taxon>
        <taxon>Pseudomonadota</taxon>
        <taxon>Gammaproteobacteria</taxon>
        <taxon>Moraxellales</taxon>
        <taxon>Moraxellaceae</taxon>
        <taxon>Acinetobacter</taxon>
    </lineage>
</organism>
<gene>
    <name evidence="4" type="ORF">F945_02220</name>
</gene>
<name>S3N0N2_9GAMM</name>
<comment type="caution">
    <text evidence="4">The sequence shown here is derived from an EMBL/GenBank/DDBJ whole genome shotgun (WGS) entry which is preliminary data.</text>
</comment>
<keyword evidence="2" id="KW-0012">Acyltransferase</keyword>
<evidence type="ECO:0000256" key="1">
    <source>
        <dbReference type="ARBA" id="ARBA00022679"/>
    </source>
</evidence>
<dbReference type="STRING" id="632955.GCA_000829675_00236"/>
<dbReference type="Proteomes" id="UP000014568">
    <property type="component" value="Unassembled WGS sequence"/>
</dbReference>
<dbReference type="Pfam" id="PF13673">
    <property type="entry name" value="Acetyltransf_10"/>
    <property type="match status" value="1"/>
</dbReference>
<evidence type="ECO:0000313" key="5">
    <source>
        <dbReference type="Proteomes" id="UP000014568"/>
    </source>
</evidence>
<protein>
    <recommendedName>
        <fullName evidence="3">N-acetyltransferase domain-containing protein</fullName>
    </recommendedName>
</protein>
<accession>S3N0N2</accession>
<dbReference type="RefSeq" id="WP_016656624.1">
    <property type="nucleotide sequence ID" value="NZ_KE340353.1"/>
</dbReference>
<keyword evidence="1" id="KW-0808">Transferase</keyword>
<keyword evidence="5" id="KW-1185">Reference proteome</keyword>
<dbReference type="NCBIfam" id="NF007853">
    <property type="entry name" value="PRK10562.1"/>
    <property type="match status" value="1"/>
</dbReference>
<dbReference type="PANTHER" id="PTHR43800:SF1">
    <property type="entry name" value="PEPTIDYL-LYSINE N-ACETYLTRANSFERASE YJAB"/>
    <property type="match status" value="1"/>
</dbReference>
<evidence type="ECO:0000259" key="3">
    <source>
        <dbReference type="PROSITE" id="PS51186"/>
    </source>
</evidence>
<dbReference type="SUPFAM" id="SSF55729">
    <property type="entry name" value="Acyl-CoA N-acyltransferases (Nat)"/>
    <property type="match status" value="1"/>
</dbReference>
<dbReference type="AlphaFoldDB" id="S3N0N2"/>
<dbReference type="HOGENOM" id="CLU_013985_21_2_6"/>
<dbReference type="PATRIC" id="fig|421052.3.peg.2163"/>
<dbReference type="CDD" id="cd04301">
    <property type="entry name" value="NAT_SF"/>
    <property type="match status" value="1"/>
</dbReference>